<evidence type="ECO:0000256" key="16">
    <source>
        <dbReference type="SAM" id="Phobius"/>
    </source>
</evidence>
<dbReference type="FunFam" id="3.90.550.50:FF:000012">
    <property type="entry name" value="Hexosyltransferase"/>
    <property type="match status" value="1"/>
</dbReference>
<protein>
    <submittedName>
        <fullName evidence="17">Galactosyltransferase</fullName>
    </submittedName>
</protein>
<evidence type="ECO:0000256" key="14">
    <source>
        <dbReference type="ARBA" id="ARBA00055406"/>
    </source>
</evidence>
<dbReference type="GO" id="GO:0009631">
    <property type="term" value="P:cold acclimation"/>
    <property type="evidence" value="ECO:0007669"/>
    <property type="project" value="TreeGrafter"/>
</dbReference>
<evidence type="ECO:0000256" key="5">
    <source>
        <dbReference type="ARBA" id="ARBA00022676"/>
    </source>
</evidence>
<evidence type="ECO:0000256" key="1">
    <source>
        <dbReference type="ARBA" id="ARBA00001936"/>
    </source>
</evidence>
<evidence type="ECO:0000313" key="17">
    <source>
        <dbReference type="EMBL" id="URE48676.1"/>
    </source>
</evidence>
<dbReference type="Proteomes" id="UP001055439">
    <property type="component" value="Chromosome 9"/>
</dbReference>
<organism evidence="17 18">
    <name type="scientific">Musa troglodytarum</name>
    <name type="common">fe'i banana</name>
    <dbReference type="NCBI Taxonomy" id="320322"/>
    <lineage>
        <taxon>Eukaryota</taxon>
        <taxon>Viridiplantae</taxon>
        <taxon>Streptophyta</taxon>
        <taxon>Embryophyta</taxon>
        <taxon>Tracheophyta</taxon>
        <taxon>Spermatophyta</taxon>
        <taxon>Magnoliopsida</taxon>
        <taxon>Liliopsida</taxon>
        <taxon>Zingiberales</taxon>
        <taxon>Musaceae</taxon>
        <taxon>Musa</taxon>
    </lineage>
</organism>
<comment type="pathway">
    <text evidence="3">Protein modification; protein glycosylation.</text>
</comment>
<name>A0A9E7IAJ2_9LILI</name>
<dbReference type="GO" id="GO:0005829">
    <property type="term" value="C:cytosol"/>
    <property type="evidence" value="ECO:0007669"/>
    <property type="project" value="TreeGrafter"/>
</dbReference>
<comment type="function">
    <text evidence="14">Beta-1,3-galactosyltransferase that transfers galactose from UDP-galactose to substrates with a terminal glycosyl residue.</text>
</comment>
<feature type="region of interest" description="Disordered" evidence="15">
    <location>
        <begin position="798"/>
        <end position="885"/>
    </location>
</feature>
<dbReference type="GO" id="GO:0016758">
    <property type="term" value="F:hexosyltransferase activity"/>
    <property type="evidence" value="ECO:0007669"/>
    <property type="project" value="InterPro"/>
</dbReference>
<keyword evidence="7 16" id="KW-0812">Transmembrane</keyword>
<evidence type="ECO:0000256" key="3">
    <source>
        <dbReference type="ARBA" id="ARBA00004922"/>
    </source>
</evidence>
<keyword evidence="5 17" id="KW-0328">Glycosyltransferase</keyword>
<dbReference type="PANTHER" id="PTHR47877:SF3">
    <property type="entry name" value="LATE EMBRYOGENESIS ABUNDANT DOMAIN-CONTAINING PROTEIN _ LEA DOMAIN-CONTAINING PROTEIN"/>
    <property type="match status" value="1"/>
</dbReference>
<dbReference type="AlphaFoldDB" id="A0A9E7IAJ2"/>
<keyword evidence="11 16" id="KW-0472">Membrane</keyword>
<evidence type="ECO:0000256" key="15">
    <source>
        <dbReference type="SAM" id="MobiDB-lite"/>
    </source>
</evidence>
<feature type="compositionally biased region" description="Acidic residues" evidence="15">
    <location>
        <begin position="801"/>
        <end position="813"/>
    </location>
</feature>
<accession>A0A9E7IAJ2</accession>
<feature type="compositionally biased region" description="Basic and acidic residues" evidence="15">
    <location>
        <begin position="756"/>
        <end position="768"/>
    </location>
</feature>
<evidence type="ECO:0000256" key="11">
    <source>
        <dbReference type="ARBA" id="ARBA00023136"/>
    </source>
</evidence>
<dbReference type="Pfam" id="PF01762">
    <property type="entry name" value="Galactosyl_T"/>
    <property type="match status" value="1"/>
</dbReference>
<comment type="subcellular location">
    <subcellularLocation>
        <location evidence="2">Golgi apparatus membrane</location>
        <topology evidence="2">Single-pass type II membrane protein</topology>
    </subcellularLocation>
</comment>
<dbReference type="PANTHER" id="PTHR47877">
    <property type="entry name" value="LATE EMBRYOGENESIS ABUNDANT DOMAIN-CONTAINING PROTEIN / LEA DOMAIN-CONTAINING PROTEIN"/>
    <property type="match status" value="1"/>
</dbReference>
<keyword evidence="6" id="KW-0808">Transferase</keyword>
<dbReference type="OrthoDB" id="1907061at2759"/>
<sequence>MPKSARVFHTSPLSRLRRLASTSAFSLACFVLGITGILFGVISVSRPVRKCPDLEPRSVSVVWDHGGGTGGGGTMERRKVMAFVGIQTGFGSFGRRRSIRRTWLPSHRQGLLRLEEATGLAFRFVVGKTKDKSKMAALQLEVNEYDDFMLLDIEEEYSNLPHKTLAFFKAAFALYDSDFYVKADDDIYLRPDRLSLLLAKDRQNPQTYLGCMKKGPVFTDPKLKWYEPLAYLLGKEYFLHAYGPIYALSADVVSSLVALRNNRQVKSFWMLTVIVLSSSVLFRMFSNEDVTIGAWMLAMNVNHENVHSLCEPDCTPSSIAVWDIPKCSAAKPLRGGHHPSYTRPLPPPSVPSPLLLIHDASHQVSPLTFSHDTNRRPLLPFKASHLSFLLRLVHFCRGEEIVARIMASGQQANREEEVSREEEQAKREAMSLQEIGHYRATAQQNSIESIRAAEERYEKAKHAGLATVHHAKEAVDHGLGATGAYTAAKGTEAKDAAAHGARAAAEYTAEKGSEAKDYAAEKARAAAEVAAQKAAAAKDVTIEKGRQGLQVAKDTAAQAAVKSKDVAVSAGETAADYAKQAAVKAKDVTVSTGETAMEYAKEAAAKTKDVTVYTGQTAADYVKRAAMKTKDVTAGAGEIAMDYAKQAAGKAKDVTISTGQTTAEYAQQAAAKTKDATLSAAECARETAVGAKDTAAEATQKTIEEAKETAKAMGQGAMEKAEEAKEAAKGRGGRAMGYTSKKAEEAKEAARAMARKAVEKAQEAREAAKGTGEGAMRKARAKAEEAMEAAKRALEYAALEGGEEEEKTTEEDTAEKASEAKEKRGEKTEEAKRITEGAKQEAGEGEAKETTAMETGDEAKHEKATEPQKVKAGGGGGEETQPAKIPAAVIEVTMQEASDTTAAAGELLETIGVAVTEIAMSTADMIIGSEAVVEERDD</sequence>
<dbReference type="GO" id="GO:0000139">
    <property type="term" value="C:Golgi membrane"/>
    <property type="evidence" value="ECO:0007669"/>
    <property type="project" value="UniProtKB-SubCell"/>
</dbReference>
<evidence type="ECO:0000256" key="2">
    <source>
        <dbReference type="ARBA" id="ARBA00004323"/>
    </source>
</evidence>
<feature type="region of interest" description="Disordered" evidence="15">
    <location>
        <begin position="756"/>
        <end position="782"/>
    </location>
</feature>
<dbReference type="PROSITE" id="PS51257">
    <property type="entry name" value="PROKAR_LIPOPROTEIN"/>
    <property type="match status" value="1"/>
</dbReference>
<evidence type="ECO:0000256" key="6">
    <source>
        <dbReference type="ARBA" id="ARBA00022679"/>
    </source>
</evidence>
<keyword evidence="10" id="KW-0333">Golgi apparatus</keyword>
<reference evidence="17" key="1">
    <citation type="submission" date="2022-05" db="EMBL/GenBank/DDBJ databases">
        <title>The Musa troglodytarum L. genome provides insights into the mechanism of non-climacteric behaviour and enrichment of carotenoids.</title>
        <authorList>
            <person name="Wang J."/>
        </authorList>
    </citation>
    <scope>NUCLEOTIDE SEQUENCE</scope>
    <source>
        <tissue evidence="17">Leaf</tissue>
    </source>
</reference>
<comment type="cofactor">
    <cofactor evidence="1">
        <name>Mn(2+)</name>
        <dbReference type="ChEBI" id="CHEBI:29035"/>
    </cofactor>
</comment>
<evidence type="ECO:0000256" key="7">
    <source>
        <dbReference type="ARBA" id="ARBA00022692"/>
    </source>
</evidence>
<gene>
    <name evidence="17" type="ORF">MUK42_24980</name>
</gene>
<keyword evidence="18" id="KW-1185">Reference proteome</keyword>
<keyword evidence="8" id="KW-0735">Signal-anchor</keyword>
<evidence type="ECO:0000313" key="18">
    <source>
        <dbReference type="Proteomes" id="UP001055439"/>
    </source>
</evidence>
<dbReference type="Gene3D" id="3.90.550.50">
    <property type="match status" value="1"/>
</dbReference>
<comment type="similarity">
    <text evidence="4">Belongs to the glycosyltransferase 31 family.</text>
</comment>
<evidence type="ECO:0000256" key="10">
    <source>
        <dbReference type="ARBA" id="ARBA00023034"/>
    </source>
</evidence>
<evidence type="ECO:0000256" key="12">
    <source>
        <dbReference type="ARBA" id="ARBA00023180"/>
    </source>
</evidence>
<feature type="transmembrane region" description="Helical" evidence="16">
    <location>
        <begin position="20"/>
        <end position="42"/>
    </location>
</feature>
<evidence type="ECO:0000256" key="13">
    <source>
        <dbReference type="ARBA" id="ARBA00023211"/>
    </source>
</evidence>
<feature type="compositionally biased region" description="Basic and acidic residues" evidence="15">
    <location>
        <begin position="814"/>
        <end position="869"/>
    </location>
</feature>
<keyword evidence="13" id="KW-0464">Manganese</keyword>
<proteinExistence type="inferred from homology"/>
<keyword evidence="9 16" id="KW-1133">Transmembrane helix</keyword>
<evidence type="ECO:0000256" key="9">
    <source>
        <dbReference type="ARBA" id="ARBA00022989"/>
    </source>
</evidence>
<evidence type="ECO:0000256" key="8">
    <source>
        <dbReference type="ARBA" id="ARBA00022968"/>
    </source>
</evidence>
<evidence type="ECO:0000256" key="4">
    <source>
        <dbReference type="ARBA" id="ARBA00008661"/>
    </source>
</evidence>
<dbReference type="InterPro" id="IPR002659">
    <property type="entry name" value="Glyco_trans_31"/>
</dbReference>
<keyword evidence="12" id="KW-0325">Glycoprotein</keyword>
<dbReference type="EMBL" id="CP097511">
    <property type="protein sequence ID" value="URE48676.1"/>
    <property type="molecule type" value="Genomic_DNA"/>
</dbReference>